<sequence>MIPWVHIDTGTIPNGGGTLRLMRRGHEFSIQLGQNELMNSRLSGSEEALAQLACEQLGGAPAPRILIGGLGMGFTLRAALKALPETARVDVAELVPAVADWARGPLAEVFGGILDDPRVRLLQTDVAAPIAAARAAYDAILLDVDNGPDGLTHPGNDRLYDHAGLGRARAALRPGGVLAVWSAHPDAAFTRRLRDAGFVVEEVPARANGRRGGARHRIWLATRPGGAR</sequence>
<dbReference type="PANTHER" id="PTHR43317:SF3">
    <property type="entry name" value="BLR2883 PROTEIN"/>
    <property type="match status" value="1"/>
</dbReference>
<reference evidence="2" key="2">
    <citation type="submission" date="2021-08" db="EMBL/GenBank/DDBJ databases">
        <authorList>
            <person name="Tani A."/>
            <person name="Ola A."/>
            <person name="Ogura Y."/>
            <person name="Katsura K."/>
            <person name="Hayashi T."/>
        </authorList>
    </citation>
    <scope>NUCLEOTIDE SEQUENCE</scope>
    <source>
        <strain evidence="2">DSM 16372</strain>
    </source>
</reference>
<dbReference type="AlphaFoldDB" id="A0AAV4ZEY1"/>
<accession>A0AAV4ZEY1</accession>
<gene>
    <name evidence="2" type="primary">speE_1</name>
    <name evidence="2" type="ORF">BHAOGJBA_0475</name>
</gene>
<evidence type="ECO:0000313" key="2">
    <source>
        <dbReference type="EMBL" id="GJD86976.1"/>
    </source>
</evidence>
<dbReference type="InterPro" id="IPR029063">
    <property type="entry name" value="SAM-dependent_MTases_sf"/>
</dbReference>
<organism evidence="2 3">
    <name type="scientific">Methylobacterium hispanicum</name>
    <dbReference type="NCBI Taxonomy" id="270350"/>
    <lineage>
        <taxon>Bacteria</taxon>
        <taxon>Pseudomonadati</taxon>
        <taxon>Pseudomonadota</taxon>
        <taxon>Alphaproteobacteria</taxon>
        <taxon>Hyphomicrobiales</taxon>
        <taxon>Methylobacteriaceae</taxon>
        <taxon>Methylobacterium</taxon>
    </lineage>
</organism>
<keyword evidence="3" id="KW-1185">Reference proteome</keyword>
<evidence type="ECO:0000256" key="1">
    <source>
        <dbReference type="ARBA" id="ARBA00023115"/>
    </source>
</evidence>
<dbReference type="GO" id="GO:0006596">
    <property type="term" value="P:polyamine biosynthetic process"/>
    <property type="evidence" value="ECO:0007669"/>
    <property type="project" value="UniProtKB-KW"/>
</dbReference>
<comment type="caution">
    <text evidence="2">The sequence shown here is derived from an EMBL/GenBank/DDBJ whole genome shotgun (WGS) entry which is preliminary data.</text>
</comment>
<protein>
    <submittedName>
        <fullName evidence="2">Polyamine aminopropyltransferase</fullName>
    </submittedName>
</protein>
<evidence type="ECO:0000313" key="3">
    <source>
        <dbReference type="Proteomes" id="UP001055247"/>
    </source>
</evidence>
<dbReference type="RefSeq" id="WP_066924488.1">
    <property type="nucleotide sequence ID" value="NZ_BPQO01000002.1"/>
</dbReference>
<keyword evidence="1" id="KW-0620">Polyamine biosynthesis</keyword>
<dbReference type="Proteomes" id="UP001055247">
    <property type="component" value="Unassembled WGS sequence"/>
</dbReference>
<proteinExistence type="predicted"/>
<dbReference type="EMBL" id="BPQO01000002">
    <property type="protein sequence ID" value="GJD86976.1"/>
    <property type="molecule type" value="Genomic_DNA"/>
</dbReference>
<dbReference type="PANTHER" id="PTHR43317">
    <property type="entry name" value="THERMOSPERMINE SYNTHASE ACAULIS5"/>
    <property type="match status" value="1"/>
</dbReference>
<name>A0AAV4ZEY1_9HYPH</name>
<reference evidence="2" key="1">
    <citation type="journal article" date="2016" name="Front. Microbiol.">
        <title>Genome Sequence of the Piezophilic, Mesophilic Sulfate-Reducing Bacterium Desulfovibrio indicus J2T.</title>
        <authorList>
            <person name="Cao J."/>
            <person name="Maignien L."/>
            <person name="Shao Z."/>
            <person name="Alain K."/>
            <person name="Jebbar M."/>
        </authorList>
    </citation>
    <scope>NUCLEOTIDE SEQUENCE</scope>
    <source>
        <strain evidence="2">DSM 16372</strain>
    </source>
</reference>
<dbReference type="Gene3D" id="3.40.50.150">
    <property type="entry name" value="Vaccinia Virus protein VP39"/>
    <property type="match status" value="1"/>
</dbReference>
<dbReference type="SUPFAM" id="SSF53335">
    <property type="entry name" value="S-adenosyl-L-methionine-dependent methyltransferases"/>
    <property type="match status" value="1"/>
</dbReference>